<evidence type="ECO:0000259" key="1">
    <source>
        <dbReference type="Pfam" id="PF19280"/>
    </source>
</evidence>
<reference evidence="2" key="2">
    <citation type="submission" date="2025-09" db="UniProtKB">
        <authorList>
            <consortium name="Ensembl"/>
        </authorList>
    </citation>
    <scope>IDENTIFICATION</scope>
</reference>
<reference evidence="2" key="1">
    <citation type="submission" date="2025-08" db="UniProtKB">
        <authorList>
            <consortium name="Ensembl"/>
        </authorList>
    </citation>
    <scope>IDENTIFICATION</scope>
</reference>
<proteinExistence type="predicted"/>
<evidence type="ECO:0000313" key="3">
    <source>
        <dbReference type="Proteomes" id="UP000694381"/>
    </source>
</evidence>
<dbReference type="AlphaFoldDB" id="A0A8C6RMG3"/>
<organism evidence="2 3">
    <name type="scientific">Nannospalax galili</name>
    <name type="common">Northern Israeli blind subterranean mole rat</name>
    <name type="synonym">Spalax galili</name>
    <dbReference type="NCBI Taxonomy" id="1026970"/>
    <lineage>
        <taxon>Eukaryota</taxon>
        <taxon>Metazoa</taxon>
        <taxon>Chordata</taxon>
        <taxon>Craniata</taxon>
        <taxon>Vertebrata</taxon>
        <taxon>Euteleostomi</taxon>
        <taxon>Mammalia</taxon>
        <taxon>Eutheria</taxon>
        <taxon>Euarchontoglires</taxon>
        <taxon>Glires</taxon>
        <taxon>Rodentia</taxon>
        <taxon>Myomorpha</taxon>
        <taxon>Muroidea</taxon>
        <taxon>Spalacidae</taxon>
        <taxon>Spalacinae</taxon>
        <taxon>Nannospalax</taxon>
    </lineage>
</organism>
<dbReference type="GeneTree" id="ENSGT00940000157578"/>
<dbReference type="Pfam" id="PF19280">
    <property type="entry name" value="CERK_C"/>
    <property type="match status" value="1"/>
</dbReference>
<dbReference type="Proteomes" id="UP000694381">
    <property type="component" value="Unassembled WGS sequence"/>
</dbReference>
<dbReference type="Ensembl" id="ENSNGAT00000025530.1">
    <property type="protein sequence ID" value="ENSNGAP00000019865.1"/>
    <property type="gene ID" value="ENSNGAG00000019557.1"/>
</dbReference>
<accession>A0A8C6RMG3</accession>
<feature type="domain" description="Ceramide kinase C-terminal" evidence="1">
    <location>
        <begin position="20"/>
        <end position="77"/>
    </location>
</feature>
<sequence length="78" mass="8859">MQSVDVCTFSSAGKLLRFGFSAMFGFGGRTLALAEKYRWMPPSQRRDFAVIKALTKLNPEDCKISFLPTDCFQDEQEK</sequence>
<protein>
    <recommendedName>
        <fullName evidence="1">Ceramide kinase C-terminal domain-containing protein</fullName>
    </recommendedName>
</protein>
<dbReference type="Gene3D" id="2.60.200.40">
    <property type="match status" value="1"/>
</dbReference>
<keyword evidence="3" id="KW-1185">Reference proteome</keyword>
<dbReference type="InterPro" id="IPR045363">
    <property type="entry name" value="CERK_C"/>
</dbReference>
<evidence type="ECO:0000313" key="2">
    <source>
        <dbReference type="Ensembl" id="ENSNGAP00000019865.1"/>
    </source>
</evidence>
<name>A0A8C6RMG3_NANGA</name>